<dbReference type="EMBL" id="JAOBTW010000014">
    <property type="protein sequence ID" value="MDZ7283000.1"/>
    <property type="molecule type" value="Genomic_DNA"/>
</dbReference>
<comment type="caution">
    <text evidence="1">The sequence shown here is derived from an EMBL/GenBank/DDBJ whole genome shotgun (WGS) entry which is preliminary data.</text>
</comment>
<reference evidence="2" key="1">
    <citation type="submission" date="2023-07" db="EMBL/GenBank/DDBJ databases">
        <title>Whole genome sequence analysis of rice epiphytic Sphingomonas sanguinis OsEp_Plm_15B2.</title>
        <authorList>
            <person name="Sahu K.P."/>
            <person name="Asharani P."/>
            <person name="Reddy B."/>
            <person name="Kumar A."/>
        </authorList>
    </citation>
    <scope>NUCLEOTIDE SEQUENCE [LARGE SCALE GENOMIC DNA]</scope>
    <source>
        <strain evidence="2">OsEp_Plm_15B2</strain>
    </source>
</reference>
<organism evidence="1 2">
    <name type="scientific">Sphingomonas sanguinis</name>
    <dbReference type="NCBI Taxonomy" id="33051"/>
    <lineage>
        <taxon>Bacteria</taxon>
        <taxon>Pseudomonadati</taxon>
        <taxon>Pseudomonadota</taxon>
        <taxon>Alphaproteobacteria</taxon>
        <taxon>Sphingomonadales</taxon>
        <taxon>Sphingomonadaceae</taxon>
        <taxon>Sphingomonas</taxon>
    </lineage>
</organism>
<name>A0ABU5LTH3_9SPHN</name>
<accession>A0ABU5LTH3</accession>
<protein>
    <submittedName>
        <fullName evidence="1">Uncharacterized protein</fullName>
    </submittedName>
</protein>
<proteinExistence type="predicted"/>
<dbReference type="RefSeq" id="WP_322539805.1">
    <property type="nucleotide sequence ID" value="NZ_JAOBTW010000014.1"/>
</dbReference>
<keyword evidence="2" id="KW-1185">Reference proteome</keyword>
<evidence type="ECO:0000313" key="2">
    <source>
        <dbReference type="Proteomes" id="UP001292182"/>
    </source>
</evidence>
<dbReference type="Proteomes" id="UP001292182">
    <property type="component" value="Unassembled WGS sequence"/>
</dbReference>
<evidence type="ECO:0000313" key="1">
    <source>
        <dbReference type="EMBL" id="MDZ7283000.1"/>
    </source>
</evidence>
<sequence length="62" mass="6773">MPQAVIGYDLSRAFKDTCHRLPEKVDRIADTPDAIAIWLDTLGHDANVIYQGSSSDVELTAA</sequence>
<gene>
    <name evidence="1" type="ORF">N4G62_13285</name>
</gene>